<keyword evidence="5" id="KW-1185">Reference proteome</keyword>
<organism evidence="4 5">
    <name type="scientific">Paramormyrops kingsleyae</name>
    <dbReference type="NCBI Taxonomy" id="1676925"/>
    <lineage>
        <taxon>Eukaryota</taxon>
        <taxon>Metazoa</taxon>
        <taxon>Chordata</taxon>
        <taxon>Craniata</taxon>
        <taxon>Vertebrata</taxon>
        <taxon>Euteleostomi</taxon>
        <taxon>Actinopterygii</taxon>
        <taxon>Neopterygii</taxon>
        <taxon>Teleostei</taxon>
        <taxon>Osteoglossocephala</taxon>
        <taxon>Osteoglossomorpha</taxon>
        <taxon>Osteoglossiformes</taxon>
        <taxon>Mormyridae</taxon>
        <taxon>Paramormyrops</taxon>
    </lineage>
</organism>
<feature type="domain" description="XLR/SYCP3/FAM9" evidence="3">
    <location>
        <begin position="85"/>
        <end position="216"/>
    </location>
</feature>
<comment type="similarity">
    <text evidence="1">Belongs to the XLR/SYCP3 family.</text>
</comment>
<protein>
    <submittedName>
        <fullName evidence="4">Synaptonemal complex protein 3</fullName>
    </submittedName>
</protein>
<dbReference type="PANTHER" id="PTHR19368">
    <property type="entry name" value="XLR/SCP3/FAM9"/>
    <property type="match status" value="1"/>
</dbReference>
<dbReference type="PANTHER" id="PTHR19368:SF15">
    <property type="entry name" value="XLR_SYCP3_FAM9 DOMAIN-CONTAINING PROTEIN"/>
    <property type="match status" value="1"/>
</dbReference>
<name>A0A3B3RIH6_9TELE</name>
<evidence type="ECO:0000313" key="4">
    <source>
        <dbReference type="Ensembl" id="ENSPKIP00000018229.1"/>
    </source>
</evidence>
<dbReference type="STRING" id="1676925.ENSPKIP00000018229"/>
<feature type="region of interest" description="Disordered" evidence="2">
    <location>
        <begin position="35"/>
        <end position="57"/>
    </location>
</feature>
<dbReference type="GO" id="GO:0051321">
    <property type="term" value="P:meiotic cell cycle"/>
    <property type="evidence" value="ECO:0007669"/>
    <property type="project" value="TreeGrafter"/>
</dbReference>
<dbReference type="Ensembl" id="ENSPKIT00000042759.1">
    <property type="protein sequence ID" value="ENSPKIP00000018229.1"/>
    <property type="gene ID" value="ENSPKIG00000003873.1"/>
</dbReference>
<evidence type="ECO:0000256" key="1">
    <source>
        <dbReference type="ARBA" id="ARBA00010283"/>
    </source>
</evidence>
<dbReference type="GO" id="GO:0007286">
    <property type="term" value="P:spermatid development"/>
    <property type="evidence" value="ECO:0007669"/>
    <property type="project" value="TreeGrafter"/>
</dbReference>
<dbReference type="GeneTree" id="ENSGT00390000000062"/>
<reference evidence="4" key="2">
    <citation type="submission" date="2025-09" db="UniProtKB">
        <authorList>
            <consortium name="Ensembl"/>
        </authorList>
    </citation>
    <scope>IDENTIFICATION</scope>
</reference>
<sequence>MASAARKKKTGKIAGKATDPLQVFDFAVEEVKSDLSGSEEDLKEEETPIVEKGKKRCASAEDDMQMAVGNEVQTMLERFGEDISKAIQAKKKRLEAFTRTSLKGSTQKLEQLWKAQQEQRQKLTQDHCQQVASLLQQWENDSQRSKEQEDKLDNLFRQQQKIIQQARVIQSQKLKSIKHLYEQFLQHMEDMEKSHQTFLMDAQAELKNEMRMLQKKILMDTQKQEMATVRKSLQSMIF</sequence>
<evidence type="ECO:0000256" key="2">
    <source>
        <dbReference type="SAM" id="MobiDB-lite"/>
    </source>
</evidence>
<dbReference type="GO" id="GO:0000795">
    <property type="term" value="C:synaptonemal complex"/>
    <property type="evidence" value="ECO:0007669"/>
    <property type="project" value="TreeGrafter"/>
</dbReference>
<proteinExistence type="inferred from homology"/>
<accession>A0A3B3RIH6</accession>
<dbReference type="AlphaFoldDB" id="A0A3B3RIH6"/>
<dbReference type="InterPro" id="IPR051443">
    <property type="entry name" value="XLR/SYCP3"/>
</dbReference>
<evidence type="ECO:0000259" key="3">
    <source>
        <dbReference type="Pfam" id="PF04803"/>
    </source>
</evidence>
<evidence type="ECO:0000313" key="5">
    <source>
        <dbReference type="Proteomes" id="UP000261540"/>
    </source>
</evidence>
<dbReference type="Pfam" id="PF04803">
    <property type="entry name" value="Cor1"/>
    <property type="match status" value="1"/>
</dbReference>
<reference evidence="4" key="1">
    <citation type="submission" date="2025-08" db="UniProtKB">
        <authorList>
            <consortium name="Ensembl"/>
        </authorList>
    </citation>
    <scope>IDENTIFICATION</scope>
</reference>
<dbReference type="InterPro" id="IPR006888">
    <property type="entry name" value="XLR/SYCP3/FAM9_dom"/>
</dbReference>
<dbReference type="Proteomes" id="UP000261540">
    <property type="component" value="Unplaced"/>
</dbReference>